<accession>A0ABT2JEM6</accession>
<organism evidence="2 3">
    <name type="scientific">Actinophytocola gossypii</name>
    <dbReference type="NCBI Taxonomy" id="2812003"/>
    <lineage>
        <taxon>Bacteria</taxon>
        <taxon>Bacillati</taxon>
        <taxon>Actinomycetota</taxon>
        <taxon>Actinomycetes</taxon>
        <taxon>Pseudonocardiales</taxon>
        <taxon>Pseudonocardiaceae</taxon>
    </lineage>
</organism>
<name>A0ABT2JEM6_9PSEU</name>
<dbReference type="Proteomes" id="UP001156441">
    <property type="component" value="Unassembled WGS sequence"/>
</dbReference>
<keyword evidence="3" id="KW-1185">Reference proteome</keyword>
<proteinExistence type="predicted"/>
<dbReference type="EMBL" id="JAFFZE010000016">
    <property type="protein sequence ID" value="MCT2585979.1"/>
    <property type="molecule type" value="Genomic_DNA"/>
</dbReference>
<reference evidence="2 3" key="1">
    <citation type="submission" date="2021-02" db="EMBL/GenBank/DDBJ databases">
        <title>Actinophytocola xerophila sp. nov., isolated from soil of cotton cropping field.</title>
        <authorList>
            <person name="Huang R."/>
            <person name="Chen X."/>
            <person name="Ge X."/>
            <person name="Liu W."/>
        </authorList>
    </citation>
    <scope>NUCLEOTIDE SEQUENCE [LARGE SCALE GENOMIC DNA]</scope>
    <source>
        <strain evidence="2 3">S1-96</strain>
    </source>
</reference>
<feature type="domain" description="MmyB-like transcription regulator ligand binding" evidence="1">
    <location>
        <begin position="1"/>
        <end position="51"/>
    </location>
</feature>
<evidence type="ECO:0000313" key="3">
    <source>
        <dbReference type="Proteomes" id="UP001156441"/>
    </source>
</evidence>
<evidence type="ECO:0000259" key="1">
    <source>
        <dbReference type="Pfam" id="PF17765"/>
    </source>
</evidence>
<comment type="caution">
    <text evidence="2">The sequence shown here is derived from an EMBL/GenBank/DDBJ whole genome shotgun (WGS) entry which is preliminary data.</text>
</comment>
<dbReference type="InterPro" id="IPR041413">
    <property type="entry name" value="MLTR_LBD"/>
</dbReference>
<evidence type="ECO:0000313" key="2">
    <source>
        <dbReference type="EMBL" id="MCT2585979.1"/>
    </source>
</evidence>
<dbReference type="Gene3D" id="3.30.450.180">
    <property type="match status" value="1"/>
</dbReference>
<gene>
    <name evidence="2" type="ORF">JT362_22940</name>
</gene>
<dbReference type="Pfam" id="PF17765">
    <property type="entry name" value="MLTR_LBD"/>
    <property type="match status" value="1"/>
</dbReference>
<protein>
    <recommendedName>
        <fullName evidence="1">MmyB-like transcription regulator ligand binding domain-containing protein</fullName>
    </recommendedName>
</protein>
<sequence length="59" mass="6671">MARLVFRNDEVASRFVEWEPKARDLVALLRMEISRTPDDETLTALVADLREVLGVTPSA</sequence>
<dbReference type="RefSeq" id="WP_260193729.1">
    <property type="nucleotide sequence ID" value="NZ_JAFFZE010000016.1"/>
</dbReference>